<protein>
    <submittedName>
        <fullName evidence="8">S26 family signal peptidase</fullName>
    </submittedName>
</protein>
<dbReference type="PRINTS" id="PR00727">
    <property type="entry name" value="LEADERPTASE"/>
</dbReference>
<dbReference type="GO" id="GO:0006465">
    <property type="term" value="P:signal peptide processing"/>
    <property type="evidence" value="ECO:0007669"/>
    <property type="project" value="InterPro"/>
</dbReference>
<comment type="subcellular location">
    <subcellularLocation>
        <location evidence="1">Cell membrane</location>
        <topology evidence="1">Single-pass type II membrane protein</topology>
    </subcellularLocation>
</comment>
<comment type="caution">
    <text evidence="8">The sequence shown here is derived from an EMBL/GenBank/DDBJ whole genome shotgun (WGS) entry which is preliminary data.</text>
</comment>
<evidence type="ECO:0000256" key="3">
    <source>
        <dbReference type="ARBA" id="ARBA00022670"/>
    </source>
</evidence>
<dbReference type="Pfam" id="PF10502">
    <property type="entry name" value="Peptidase_S26"/>
    <property type="match status" value="2"/>
</dbReference>
<gene>
    <name evidence="8" type="primary">lepB_3</name>
    <name evidence="8" type="ORF">Vau01_047110</name>
</gene>
<comment type="similarity">
    <text evidence="2">Belongs to the peptidase S26 family.</text>
</comment>
<evidence type="ECO:0000259" key="7">
    <source>
        <dbReference type="Pfam" id="PF10502"/>
    </source>
</evidence>
<reference evidence="8" key="1">
    <citation type="submission" date="2021-01" db="EMBL/GenBank/DDBJ databases">
        <title>Whole genome shotgun sequence of Virgisporangium aurantiacum NBRC 16421.</title>
        <authorList>
            <person name="Komaki H."/>
            <person name="Tamura T."/>
        </authorList>
    </citation>
    <scope>NUCLEOTIDE SEQUENCE</scope>
    <source>
        <strain evidence="8">NBRC 16421</strain>
    </source>
</reference>
<accession>A0A8J3Z8E0</accession>
<keyword evidence="6" id="KW-1133">Transmembrane helix</keyword>
<dbReference type="InterPro" id="IPR000223">
    <property type="entry name" value="Pept_S26A_signal_pept_1"/>
</dbReference>
<sequence>MLIVRRPGSPSVASRAGPFVAIGLVGAISAALWTARRRLVVVTVRGASMAPTLRDGDRVMVRRTPGARVRRGQIVVLEHPDADGKYRIQARDRRIWMIKRCTAAAGDPVPAGIPERCRTVDGRVPSGVLTVLSDNLSHPNDSRKFGFLPHDRVLGVVVGSGS</sequence>
<dbReference type="PANTHER" id="PTHR43390:SF1">
    <property type="entry name" value="CHLOROPLAST PROCESSING PEPTIDASE"/>
    <property type="match status" value="1"/>
</dbReference>
<evidence type="ECO:0000256" key="1">
    <source>
        <dbReference type="ARBA" id="ARBA00004401"/>
    </source>
</evidence>
<evidence type="ECO:0000256" key="4">
    <source>
        <dbReference type="ARBA" id="ARBA00022801"/>
    </source>
</evidence>
<evidence type="ECO:0000313" key="9">
    <source>
        <dbReference type="Proteomes" id="UP000612585"/>
    </source>
</evidence>
<dbReference type="EMBL" id="BOPG01000029">
    <property type="protein sequence ID" value="GIJ57195.1"/>
    <property type="molecule type" value="Genomic_DNA"/>
</dbReference>
<name>A0A8J3Z8E0_9ACTN</name>
<keyword evidence="6" id="KW-0472">Membrane</keyword>
<dbReference type="InterPro" id="IPR019756">
    <property type="entry name" value="Pept_S26A_signal_pept_1_Ser-AS"/>
</dbReference>
<dbReference type="InterPro" id="IPR019533">
    <property type="entry name" value="Peptidase_S26"/>
</dbReference>
<keyword evidence="6" id="KW-0812">Transmembrane</keyword>
<dbReference type="Proteomes" id="UP000612585">
    <property type="component" value="Unassembled WGS sequence"/>
</dbReference>
<dbReference type="PANTHER" id="PTHR43390">
    <property type="entry name" value="SIGNAL PEPTIDASE I"/>
    <property type="match status" value="1"/>
</dbReference>
<dbReference type="SUPFAM" id="SSF51306">
    <property type="entry name" value="LexA/Signal peptidase"/>
    <property type="match status" value="1"/>
</dbReference>
<keyword evidence="4" id="KW-0378">Hydrolase</keyword>
<feature type="domain" description="Peptidase S26" evidence="7">
    <location>
        <begin position="122"/>
        <end position="157"/>
    </location>
</feature>
<evidence type="ECO:0000313" key="8">
    <source>
        <dbReference type="EMBL" id="GIJ57195.1"/>
    </source>
</evidence>
<evidence type="ECO:0000256" key="2">
    <source>
        <dbReference type="ARBA" id="ARBA00009370"/>
    </source>
</evidence>
<keyword evidence="9" id="KW-1185">Reference proteome</keyword>
<keyword evidence="3" id="KW-0645">Protease</keyword>
<dbReference type="GO" id="GO:0005886">
    <property type="term" value="C:plasma membrane"/>
    <property type="evidence" value="ECO:0007669"/>
    <property type="project" value="UniProtKB-SubCell"/>
</dbReference>
<feature type="active site" evidence="5">
    <location>
        <position position="48"/>
    </location>
</feature>
<dbReference type="RefSeq" id="WP_239151797.1">
    <property type="nucleotide sequence ID" value="NZ_BOPG01000029.1"/>
</dbReference>
<feature type="active site" evidence="5">
    <location>
        <position position="99"/>
    </location>
</feature>
<dbReference type="AlphaFoldDB" id="A0A8J3Z8E0"/>
<evidence type="ECO:0000256" key="5">
    <source>
        <dbReference type="PIRSR" id="PIRSR600223-1"/>
    </source>
</evidence>
<dbReference type="PROSITE" id="PS00501">
    <property type="entry name" value="SPASE_I_1"/>
    <property type="match status" value="1"/>
</dbReference>
<dbReference type="Gene3D" id="2.10.109.10">
    <property type="entry name" value="Umud Fragment, subunit A"/>
    <property type="match status" value="1"/>
</dbReference>
<dbReference type="GO" id="GO:0004252">
    <property type="term" value="F:serine-type endopeptidase activity"/>
    <property type="evidence" value="ECO:0007669"/>
    <property type="project" value="InterPro"/>
</dbReference>
<dbReference type="InterPro" id="IPR036286">
    <property type="entry name" value="LexA/Signal_pep-like_sf"/>
</dbReference>
<organism evidence="8 9">
    <name type="scientific">Virgisporangium aurantiacum</name>
    <dbReference type="NCBI Taxonomy" id="175570"/>
    <lineage>
        <taxon>Bacteria</taxon>
        <taxon>Bacillati</taxon>
        <taxon>Actinomycetota</taxon>
        <taxon>Actinomycetes</taxon>
        <taxon>Micromonosporales</taxon>
        <taxon>Micromonosporaceae</taxon>
        <taxon>Virgisporangium</taxon>
    </lineage>
</organism>
<dbReference type="CDD" id="cd06530">
    <property type="entry name" value="S26_SPase_I"/>
    <property type="match status" value="1"/>
</dbReference>
<proteinExistence type="inferred from homology"/>
<evidence type="ECO:0000256" key="6">
    <source>
        <dbReference type="SAM" id="Phobius"/>
    </source>
</evidence>
<feature type="domain" description="Peptidase S26" evidence="7">
    <location>
        <begin position="25"/>
        <end position="109"/>
    </location>
</feature>
<feature type="transmembrane region" description="Helical" evidence="6">
    <location>
        <begin position="16"/>
        <end position="35"/>
    </location>
</feature>